<proteinExistence type="predicted"/>
<dbReference type="AlphaFoldDB" id="A0A645GHG2"/>
<gene>
    <name evidence="1" type="ORF">SDC9_173002</name>
</gene>
<name>A0A645GHG2_9ZZZZ</name>
<protein>
    <submittedName>
        <fullName evidence="1">Uncharacterized protein</fullName>
    </submittedName>
</protein>
<organism evidence="1">
    <name type="scientific">bioreactor metagenome</name>
    <dbReference type="NCBI Taxonomy" id="1076179"/>
    <lineage>
        <taxon>unclassified sequences</taxon>
        <taxon>metagenomes</taxon>
        <taxon>ecological metagenomes</taxon>
    </lineage>
</organism>
<sequence>MRTAWERFDLARRKAELYPDTVEYATALIDARRDWRLAYYRLLTDLASPLAAPFDETAAAENGVEVPPEMAEELLALLREAGK</sequence>
<dbReference type="EMBL" id="VSSQ01074823">
    <property type="protein sequence ID" value="MPN25590.1"/>
    <property type="molecule type" value="Genomic_DNA"/>
</dbReference>
<reference evidence="1" key="1">
    <citation type="submission" date="2019-08" db="EMBL/GenBank/DDBJ databases">
        <authorList>
            <person name="Kucharzyk K."/>
            <person name="Murdoch R.W."/>
            <person name="Higgins S."/>
            <person name="Loffler F."/>
        </authorList>
    </citation>
    <scope>NUCLEOTIDE SEQUENCE</scope>
</reference>
<comment type="caution">
    <text evidence="1">The sequence shown here is derived from an EMBL/GenBank/DDBJ whole genome shotgun (WGS) entry which is preliminary data.</text>
</comment>
<evidence type="ECO:0000313" key="1">
    <source>
        <dbReference type="EMBL" id="MPN25590.1"/>
    </source>
</evidence>
<accession>A0A645GHG2</accession>